<protein>
    <submittedName>
        <fullName evidence="1">Uncharacterized protein</fullName>
    </submittedName>
</protein>
<proteinExistence type="predicted"/>
<organism evidence="1 2">
    <name type="scientific">Eretmocerus hayati</name>
    <dbReference type="NCBI Taxonomy" id="131215"/>
    <lineage>
        <taxon>Eukaryota</taxon>
        <taxon>Metazoa</taxon>
        <taxon>Ecdysozoa</taxon>
        <taxon>Arthropoda</taxon>
        <taxon>Hexapoda</taxon>
        <taxon>Insecta</taxon>
        <taxon>Pterygota</taxon>
        <taxon>Neoptera</taxon>
        <taxon>Endopterygota</taxon>
        <taxon>Hymenoptera</taxon>
        <taxon>Apocrita</taxon>
        <taxon>Proctotrupomorpha</taxon>
        <taxon>Chalcidoidea</taxon>
        <taxon>Aphelinidae</taxon>
        <taxon>Aphelininae</taxon>
        <taxon>Eretmocerus</taxon>
    </lineage>
</organism>
<dbReference type="Proteomes" id="UP001239111">
    <property type="component" value="Chromosome 3"/>
</dbReference>
<evidence type="ECO:0000313" key="1">
    <source>
        <dbReference type="EMBL" id="KAJ8668966.1"/>
    </source>
</evidence>
<name>A0ACC2NEE2_9HYME</name>
<keyword evidence="2" id="KW-1185">Reference proteome</keyword>
<dbReference type="EMBL" id="CM056743">
    <property type="protein sequence ID" value="KAJ8668966.1"/>
    <property type="molecule type" value="Genomic_DNA"/>
</dbReference>
<gene>
    <name evidence="1" type="ORF">QAD02_000225</name>
</gene>
<evidence type="ECO:0000313" key="2">
    <source>
        <dbReference type="Proteomes" id="UP001239111"/>
    </source>
</evidence>
<reference evidence="1" key="1">
    <citation type="submission" date="2023-04" db="EMBL/GenBank/DDBJ databases">
        <title>A chromosome-level genome assembly of the parasitoid wasp Eretmocerus hayati.</title>
        <authorList>
            <person name="Zhong Y."/>
            <person name="Liu S."/>
            <person name="Liu Y."/>
        </authorList>
    </citation>
    <scope>NUCLEOTIDE SEQUENCE</scope>
    <source>
        <strain evidence="1">ZJU_SS_LIU_2023</strain>
    </source>
</reference>
<sequence>MATIRPGEPFTMEQLLNTEGFTLDTTDFVDLLDDDDDTNYAKNVQLSNEEMMRLLNLEDDVANAGNEEAEMPFVGISFDTIRPKMESIYGDGQVLKLIKKEGTGDIVPPDAQVTVEYVGYFEYADEPFDSTTFQRDGPYGKLGCPPRIPENAEILFKIELTNFIDNGQADAYDDLDQNERKKFSSIQKIVKDILITAKEHVDRQKTRQAIREYTRARNYLETAHLENDQEEAEMNKHLSRACGNLLILYTKEGKPKLACAAFNSLPTKTSKSYFHYGRALYQLGEYDEAMKALQKSRNMETNDAKIAQINIDIQKVEVQRQKYLMYSRQFAQNSLKLNSTDQNNVFEKVALEMCENFLKDDSILKQEIPNGLSVEEQACIRRVAASKGLSITKQERFGSETSYLTKKSYYSRDFI</sequence>
<comment type="caution">
    <text evidence="1">The sequence shown here is derived from an EMBL/GenBank/DDBJ whole genome shotgun (WGS) entry which is preliminary data.</text>
</comment>
<accession>A0ACC2NEE2</accession>